<evidence type="ECO:0000313" key="1">
    <source>
        <dbReference type="EMBL" id="AAK24683.1"/>
    </source>
</evidence>
<dbReference type="STRING" id="190650.CC_2718"/>
<dbReference type="KEGG" id="ccr:CC_2718"/>
<dbReference type="HOGENOM" id="CLU_1988628_0_0_5"/>
<name>Q9A4V7_CAUVC</name>
<proteinExistence type="predicted"/>
<dbReference type="EMBL" id="AE005673">
    <property type="protein sequence ID" value="AAK24683.1"/>
    <property type="molecule type" value="Genomic_DNA"/>
</dbReference>
<organism evidence="1 2">
    <name type="scientific">Caulobacter vibrioides (strain ATCC 19089 / CIP 103742 / CB 15)</name>
    <name type="common">Caulobacter crescentus</name>
    <dbReference type="NCBI Taxonomy" id="190650"/>
    <lineage>
        <taxon>Bacteria</taxon>
        <taxon>Pseudomonadati</taxon>
        <taxon>Pseudomonadota</taxon>
        <taxon>Alphaproteobacteria</taxon>
        <taxon>Caulobacterales</taxon>
        <taxon>Caulobacteraceae</taxon>
        <taxon>Caulobacter</taxon>
    </lineage>
</organism>
<dbReference type="PIR" id="G87585">
    <property type="entry name" value="G87585"/>
</dbReference>
<dbReference type="AlphaFoldDB" id="Q9A4V7"/>
<dbReference type="EnsemblBacteria" id="AAK24683">
    <property type="protein sequence ID" value="AAK24683"/>
    <property type="gene ID" value="CC_2718"/>
</dbReference>
<evidence type="ECO:0000313" key="2">
    <source>
        <dbReference type="Proteomes" id="UP000001816"/>
    </source>
</evidence>
<dbReference type="Proteomes" id="UP000001816">
    <property type="component" value="Chromosome"/>
</dbReference>
<sequence length="125" mass="13455">MGWRVWLHCSVDLGREQGFVTLPGHPLGPLQMRLPAGAGQIFILRGVTAQDHKSDLAPVGIVMAGVEQAQIDNEMIEVIVRQPFGPGRRVGDLGVERGRHAPPSSGLLAHFNELAVAGRSPPARR</sequence>
<dbReference type="BioCyc" id="CAULO:CC2718-MONOMER"/>
<reference evidence="1 2" key="1">
    <citation type="journal article" date="2001" name="Proc. Natl. Acad. Sci. U.S.A.">
        <title>Complete genome sequence of Caulobacter crescentus.</title>
        <authorList>
            <person name="Nierman W.C."/>
            <person name="Feldblyum T.V."/>
            <person name="Laub M.T."/>
            <person name="Paulsen I.T."/>
            <person name="Nelson K.E."/>
            <person name="Eisen J.A."/>
            <person name="Heidelberg J.F."/>
            <person name="Alley M.R."/>
            <person name="Ohta N."/>
            <person name="Maddock J.R."/>
            <person name="Potocka I."/>
            <person name="Nelson W.C."/>
            <person name="Newton A."/>
            <person name="Stephens C."/>
            <person name="Phadke N.D."/>
            <person name="Ely B."/>
            <person name="DeBoy R.T."/>
            <person name="Dodson R.J."/>
            <person name="Durkin A.S."/>
            <person name="Gwinn M.L."/>
            <person name="Haft D.H."/>
            <person name="Kolonay J.F."/>
            <person name="Smit J."/>
            <person name="Craven M.B."/>
            <person name="Khouri H."/>
            <person name="Shetty J."/>
            <person name="Berry K."/>
            <person name="Utterback T."/>
            <person name="Tran K."/>
            <person name="Wolf A."/>
            <person name="Vamathevan J."/>
            <person name="Ermolaeva M."/>
            <person name="White O."/>
            <person name="Salzberg S.L."/>
            <person name="Venter J.C."/>
            <person name="Shapiro L."/>
            <person name="Fraser C.M."/>
        </authorList>
    </citation>
    <scope>NUCLEOTIDE SEQUENCE [LARGE SCALE GENOMIC DNA]</scope>
    <source>
        <strain evidence="2">ATCC 19089 / CB15</strain>
    </source>
</reference>
<accession>Q9A4V7</accession>
<gene>
    <name evidence="1" type="ordered locus">CC_2718</name>
</gene>
<keyword evidence="2" id="KW-1185">Reference proteome</keyword>
<protein>
    <submittedName>
        <fullName evidence="1">Uncharacterized protein</fullName>
    </submittedName>
</protein>